<dbReference type="Pfam" id="PF00356">
    <property type="entry name" value="LacI"/>
    <property type="match status" value="1"/>
</dbReference>
<dbReference type="InterPro" id="IPR028082">
    <property type="entry name" value="Peripla_BP_I"/>
</dbReference>
<dbReference type="Gene3D" id="1.10.260.40">
    <property type="entry name" value="lambda repressor-like DNA-binding domains"/>
    <property type="match status" value="1"/>
</dbReference>
<sequence length="319" mass="36158">MANIKDIAKLAGVSVTTVSRVLNGHPYVSMAKREAVLQAMETADYERNINAVHLSKGRTNLIGVVVPYITRPYFGMVVEGIADEAIKDNYKLVLIQSNYEAERELDALMMLKLKQIDALIICSRTCSWETVEEYTQYGPIIVLEDGRGHQVSSIFMDHYQSFTRALTYLRSKGHHKIGYCLARQSSPNSNLREAAYRDFYRSRNEAYNHDYMFYDCVQLEDGEWIMQRILEMDDPPTALLVTSDQVAAGILAFCRENGIDVPGQLAIVGFDNQPIARMMHITTFEIPLVEIGRRAFLQAVGGGRAHEEIHLNMIERQTV</sequence>
<dbReference type="InterPro" id="IPR000843">
    <property type="entry name" value="HTH_LacI"/>
</dbReference>
<dbReference type="HOGENOM" id="CLU_037628_6_0_9"/>
<gene>
    <name evidence="5" type="ORF">PBOR_22280</name>
</gene>
<dbReference type="SUPFAM" id="SSF47413">
    <property type="entry name" value="lambda repressor-like DNA-binding domains"/>
    <property type="match status" value="1"/>
</dbReference>
<dbReference type="CDD" id="cd01392">
    <property type="entry name" value="HTH_LacI"/>
    <property type="match status" value="1"/>
</dbReference>
<dbReference type="RefSeq" id="WP_042215175.1">
    <property type="nucleotide sequence ID" value="NZ_CP009285.1"/>
</dbReference>
<dbReference type="Pfam" id="PF00532">
    <property type="entry name" value="Peripla_BP_1"/>
    <property type="match status" value="1"/>
</dbReference>
<dbReference type="KEGG" id="pbd:PBOR_22280"/>
<dbReference type="PANTHER" id="PTHR30146">
    <property type="entry name" value="LACI-RELATED TRANSCRIPTIONAL REPRESSOR"/>
    <property type="match status" value="1"/>
</dbReference>
<keyword evidence="1" id="KW-0805">Transcription regulation</keyword>
<feature type="domain" description="HTH lacI-type" evidence="4">
    <location>
        <begin position="2"/>
        <end position="56"/>
    </location>
</feature>
<dbReference type="PRINTS" id="PR00036">
    <property type="entry name" value="HTHLACI"/>
</dbReference>
<reference evidence="5" key="1">
    <citation type="submission" date="2014-08" db="EMBL/GenBank/DDBJ databases">
        <title>Comparative genomics of the Paenibacillus odorifer group.</title>
        <authorList>
            <person name="den Bakker H.C."/>
            <person name="Tsai Y.-C.Y.-C."/>
            <person name="Martin N."/>
            <person name="Korlach J."/>
            <person name="Wiedmann M."/>
        </authorList>
    </citation>
    <scope>NUCLEOTIDE SEQUENCE [LARGE SCALE GENOMIC DNA]</scope>
    <source>
        <strain evidence="5">DSM 13188</strain>
    </source>
</reference>
<accession>A0A089MSE3</accession>
<evidence type="ECO:0000256" key="3">
    <source>
        <dbReference type="ARBA" id="ARBA00023163"/>
    </source>
</evidence>
<dbReference type="InterPro" id="IPR001761">
    <property type="entry name" value="Peripla_BP/Lac1_sug-bd_dom"/>
</dbReference>
<dbReference type="InterPro" id="IPR010982">
    <property type="entry name" value="Lambda_DNA-bd_dom_sf"/>
</dbReference>
<evidence type="ECO:0000313" key="5">
    <source>
        <dbReference type="EMBL" id="AIQ59369.1"/>
    </source>
</evidence>
<keyword evidence="3" id="KW-0804">Transcription</keyword>
<dbReference type="PANTHER" id="PTHR30146:SF105">
    <property type="entry name" value="CATABOLITE CONTROL PROTEIN B"/>
    <property type="match status" value="1"/>
</dbReference>
<dbReference type="Proteomes" id="UP000029518">
    <property type="component" value="Chromosome"/>
</dbReference>
<keyword evidence="2" id="KW-0238">DNA-binding</keyword>
<dbReference type="AlphaFoldDB" id="A0A089MSE3"/>
<dbReference type="EMBL" id="CP009285">
    <property type="protein sequence ID" value="AIQ59369.1"/>
    <property type="molecule type" value="Genomic_DNA"/>
</dbReference>
<evidence type="ECO:0000313" key="6">
    <source>
        <dbReference type="Proteomes" id="UP000029518"/>
    </source>
</evidence>
<dbReference type="PROSITE" id="PS00356">
    <property type="entry name" value="HTH_LACI_1"/>
    <property type="match status" value="1"/>
</dbReference>
<dbReference type="CDD" id="cd06286">
    <property type="entry name" value="PBP1_CcpB-like"/>
    <property type="match status" value="1"/>
</dbReference>
<dbReference type="OrthoDB" id="9798934at2"/>
<dbReference type="SMART" id="SM00354">
    <property type="entry name" value="HTH_LACI"/>
    <property type="match status" value="1"/>
</dbReference>
<dbReference type="Gene3D" id="3.40.50.2300">
    <property type="match status" value="2"/>
</dbReference>
<evidence type="ECO:0000256" key="1">
    <source>
        <dbReference type="ARBA" id="ARBA00023015"/>
    </source>
</evidence>
<evidence type="ECO:0000259" key="4">
    <source>
        <dbReference type="PROSITE" id="PS50932"/>
    </source>
</evidence>
<dbReference type="GO" id="GO:0000976">
    <property type="term" value="F:transcription cis-regulatory region binding"/>
    <property type="evidence" value="ECO:0007669"/>
    <property type="project" value="TreeGrafter"/>
</dbReference>
<dbReference type="PROSITE" id="PS50932">
    <property type="entry name" value="HTH_LACI_2"/>
    <property type="match status" value="1"/>
</dbReference>
<proteinExistence type="predicted"/>
<evidence type="ECO:0000256" key="2">
    <source>
        <dbReference type="ARBA" id="ARBA00023125"/>
    </source>
</evidence>
<protein>
    <submittedName>
        <fullName evidence="5">LacI family transcriptional regulator</fullName>
    </submittedName>
</protein>
<keyword evidence="6" id="KW-1185">Reference proteome</keyword>
<organism evidence="5 6">
    <name type="scientific">Paenibacillus borealis</name>
    <dbReference type="NCBI Taxonomy" id="160799"/>
    <lineage>
        <taxon>Bacteria</taxon>
        <taxon>Bacillati</taxon>
        <taxon>Bacillota</taxon>
        <taxon>Bacilli</taxon>
        <taxon>Bacillales</taxon>
        <taxon>Paenibacillaceae</taxon>
        <taxon>Paenibacillus</taxon>
    </lineage>
</organism>
<dbReference type="GO" id="GO:0003700">
    <property type="term" value="F:DNA-binding transcription factor activity"/>
    <property type="evidence" value="ECO:0007669"/>
    <property type="project" value="TreeGrafter"/>
</dbReference>
<dbReference type="SUPFAM" id="SSF53822">
    <property type="entry name" value="Periplasmic binding protein-like I"/>
    <property type="match status" value="1"/>
</dbReference>
<name>A0A089MSE3_PAEBO</name>